<dbReference type="PROSITE" id="PS51977">
    <property type="entry name" value="WGR"/>
    <property type="match status" value="1"/>
</dbReference>
<name>A0A5N7MJW3_9HYPH</name>
<keyword evidence="3" id="KW-1185">Reference proteome</keyword>
<dbReference type="Gene3D" id="2.20.140.10">
    <property type="entry name" value="WGR domain"/>
    <property type="match status" value="1"/>
</dbReference>
<dbReference type="InterPro" id="IPR049809">
    <property type="entry name" value="YehF/YfeS-like_WGR"/>
</dbReference>
<gene>
    <name evidence="2" type="ORF">FS320_18325</name>
</gene>
<dbReference type="InterPro" id="IPR008893">
    <property type="entry name" value="WGR_domain"/>
</dbReference>
<dbReference type="EMBL" id="VOSK01000073">
    <property type="protein sequence ID" value="MPR27118.1"/>
    <property type="molecule type" value="Genomic_DNA"/>
</dbReference>
<dbReference type="RefSeq" id="WP_152713259.1">
    <property type="nucleotide sequence ID" value="NZ_VOSJ01000080.1"/>
</dbReference>
<sequence length="82" mass="9871">MSEKLNLLVLERCDPSRNLSRFYVLRIEPSLFGIPTLVREWGRIGRRGRQRIEFHSTEDSATEALETWLRRKQRRGYRVRDP</sequence>
<organism evidence="2 3">
    <name type="scientific">Microvirga tunisiensis</name>
    <dbReference type="NCBI Taxonomy" id="2108360"/>
    <lineage>
        <taxon>Bacteria</taxon>
        <taxon>Pseudomonadati</taxon>
        <taxon>Pseudomonadota</taxon>
        <taxon>Alphaproteobacteria</taxon>
        <taxon>Hyphomicrobiales</taxon>
        <taxon>Methylobacteriaceae</taxon>
        <taxon>Microvirga</taxon>
    </lineage>
</organism>
<evidence type="ECO:0000259" key="1">
    <source>
        <dbReference type="PROSITE" id="PS51977"/>
    </source>
</evidence>
<feature type="domain" description="WGR" evidence="1">
    <location>
        <begin position="1"/>
        <end position="82"/>
    </location>
</feature>
<dbReference type="SMART" id="SM00773">
    <property type="entry name" value="WGR"/>
    <property type="match status" value="1"/>
</dbReference>
<dbReference type="CDD" id="cd07996">
    <property type="entry name" value="WGR_MMR_like"/>
    <property type="match status" value="1"/>
</dbReference>
<dbReference type="Proteomes" id="UP000403266">
    <property type="component" value="Unassembled WGS sequence"/>
</dbReference>
<dbReference type="SUPFAM" id="SSF142921">
    <property type="entry name" value="WGR domain-like"/>
    <property type="match status" value="1"/>
</dbReference>
<dbReference type="OrthoDB" id="5801306at2"/>
<evidence type="ECO:0000313" key="2">
    <source>
        <dbReference type="EMBL" id="MPR27118.1"/>
    </source>
</evidence>
<evidence type="ECO:0000313" key="3">
    <source>
        <dbReference type="Proteomes" id="UP000403266"/>
    </source>
</evidence>
<reference evidence="2 3" key="1">
    <citation type="journal article" date="2019" name="Syst. Appl. Microbiol.">
        <title>Microvirga tunisiensis sp. nov., a root nodule symbiotic bacterium isolated from Lupinus micranthus and L. luteus grown in Northern Tunisia.</title>
        <authorList>
            <person name="Msaddak A."/>
            <person name="Rejili M."/>
            <person name="Duran D."/>
            <person name="Mars M."/>
            <person name="Palacios J.M."/>
            <person name="Ruiz-Argueso T."/>
            <person name="Rey L."/>
            <person name="Imperial J."/>
        </authorList>
    </citation>
    <scope>NUCLEOTIDE SEQUENCE [LARGE SCALE GENOMIC DNA]</scope>
    <source>
        <strain evidence="2 3">Lmie10</strain>
    </source>
</reference>
<accession>A0A5N7MJW3</accession>
<dbReference type="InterPro" id="IPR036930">
    <property type="entry name" value="WGR_dom_sf"/>
</dbReference>
<dbReference type="Pfam" id="PF05406">
    <property type="entry name" value="WGR"/>
    <property type="match status" value="1"/>
</dbReference>
<protein>
    <submittedName>
        <fullName evidence="2">WGR domain-containing protein</fullName>
    </submittedName>
</protein>
<comment type="caution">
    <text evidence="2">The sequence shown here is derived from an EMBL/GenBank/DDBJ whole genome shotgun (WGS) entry which is preliminary data.</text>
</comment>
<proteinExistence type="predicted"/>
<dbReference type="AlphaFoldDB" id="A0A5N7MJW3"/>